<reference evidence="3 4" key="2">
    <citation type="journal article" date="2021" name="J. Hered.">
        <title>Feather Gene Expression Elucidates the Developmental Basis of Plumage Iridescence in African Starlings.</title>
        <authorList>
            <person name="Rubenstein D.R."/>
            <person name="Corvelo A."/>
            <person name="MacManes M.D."/>
            <person name="Maia R."/>
            <person name="Narzisi G."/>
            <person name="Rousaki A."/>
            <person name="Vandenabeele P."/>
            <person name="Shawkey M.D."/>
            <person name="Solomon J."/>
        </authorList>
    </citation>
    <scope>NUCLEOTIDE SEQUENCE [LARGE SCALE GENOMIC DNA]</scope>
    <source>
        <strain evidence="3">SS15</strain>
    </source>
</reference>
<accession>A0A835TXI8</accession>
<dbReference type="EMBL" id="JADDUC020000006">
    <property type="protein sequence ID" value="KAI1238180.1"/>
    <property type="molecule type" value="Genomic_DNA"/>
</dbReference>
<keyword evidence="1" id="KW-0472">Membrane</keyword>
<evidence type="ECO:0008006" key="5">
    <source>
        <dbReference type="Google" id="ProtNLM"/>
    </source>
</evidence>
<protein>
    <recommendedName>
        <fullName evidence="5">Cytokine-like protein 1</fullName>
    </recommendedName>
</protein>
<dbReference type="EMBL" id="JADDUC010000072">
    <property type="protein sequence ID" value="KAG0120004.1"/>
    <property type="molecule type" value="Genomic_DNA"/>
</dbReference>
<evidence type="ECO:0000313" key="3">
    <source>
        <dbReference type="EMBL" id="KAI1238180.1"/>
    </source>
</evidence>
<comment type="caution">
    <text evidence="2">The sequence shown here is derived from an EMBL/GenBank/DDBJ whole genome shotgun (WGS) entry which is preliminary data.</text>
</comment>
<dbReference type="AlphaFoldDB" id="A0A835TXI8"/>
<proteinExistence type="predicted"/>
<dbReference type="PANTHER" id="PTHR15974">
    <property type="entry name" value="CYTOKINE-LIKE PROTEIN 1"/>
    <property type="match status" value="1"/>
</dbReference>
<evidence type="ECO:0000256" key="1">
    <source>
        <dbReference type="SAM" id="Phobius"/>
    </source>
</evidence>
<evidence type="ECO:0000313" key="4">
    <source>
        <dbReference type="Proteomes" id="UP000618051"/>
    </source>
</evidence>
<feature type="transmembrane region" description="Helical" evidence="1">
    <location>
        <begin position="59"/>
        <end position="78"/>
    </location>
</feature>
<keyword evidence="4" id="KW-1185">Reference proteome</keyword>
<sequence>MSPEKHEKFAGQRSVIFILKRALSLSLDRETAAKLQKGTEAPAVLNVIKIDATTKKTTLTHMLLLIALLCAALLASAAPPTCYSRVLSLSKEITESFKELQTSKTVDSCVEALPRLYLDIHNYCVLAKLRDFVAYPGCDRVVEVNELKEKARSLYTILISYCRRDLVFLTDDSGQSEDVDLEKDLQTQSWTKACHEYLLFSLYTHQILALAGGVNTIEEKWIWEKDERQGLSETLLITEPSRLTVLSYAVGTEGREQCPVLKAAIDPRVKWQRAAERQEAR</sequence>
<dbReference type="Pfam" id="PF15153">
    <property type="entry name" value="CYTL1"/>
    <property type="match status" value="1"/>
</dbReference>
<keyword evidence="1" id="KW-1133">Transmembrane helix</keyword>
<gene>
    <name evidence="3" type="ORF">IHE44_0012897</name>
    <name evidence="2" type="ORF">IHE44_013476</name>
</gene>
<reference evidence="2" key="1">
    <citation type="submission" date="2020-10" db="EMBL/GenBank/DDBJ databases">
        <title>Feather gene expression reveals the developmental basis of iridescence in African starlings.</title>
        <authorList>
            <person name="Rubenstein D.R."/>
        </authorList>
    </citation>
    <scope>NUCLEOTIDE SEQUENCE</scope>
    <source>
        <strain evidence="2">SS15</strain>
        <tissue evidence="2">Liver</tissue>
    </source>
</reference>
<dbReference type="GO" id="GO:0045944">
    <property type="term" value="P:positive regulation of transcription by RNA polymerase II"/>
    <property type="evidence" value="ECO:0007669"/>
    <property type="project" value="TreeGrafter"/>
</dbReference>
<dbReference type="InterPro" id="IPR029253">
    <property type="entry name" value="CYTL1"/>
</dbReference>
<dbReference type="OrthoDB" id="9899179at2759"/>
<dbReference type="PANTHER" id="PTHR15974:SF0">
    <property type="entry name" value="CYTOKINE-LIKE PROTEIN 1"/>
    <property type="match status" value="1"/>
</dbReference>
<evidence type="ECO:0000313" key="2">
    <source>
        <dbReference type="EMBL" id="KAG0120004.1"/>
    </source>
</evidence>
<keyword evidence="1" id="KW-0812">Transmembrane</keyword>
<organism evidence="2">
    <name type="scientific">Lamprotornis superbus</name>
    <dbReference type="NCBI Taxonomy" id="245042"/>
    <lineage>
        <taxon>Eukaryota</taxon>
        <taxon>Metazoa</taxon>
        <taxon>Chordata</taxon>
        <taxon>Craniata</taxon>
        <taxon>Vertebrata</taxon>
        <taxon>Euteleostomi</taxon>
        <taxon>Archelosauria</taxon>
        <taxon>Archosauria</taxon>
        <taxon>Dinosauria</taxon>
        <taxon>Saurischia</taxon>
        <taxon>Theropoda</taxon>
        <taxon>Coelurosauria</taxon>
        <taxon>Aves</taxon>
        <taxon>Neognathae</taxon>
        <taxon>Neoaves</taxon>
        <taxon>Telluraves</taxon>
        <taxon>Australaves</taxon>
        <taxon>Passeriformes</taxon>
        <taxon>Sturnidae</taxon>
        <taxon>Lamprotornis</taxon>
    </lineage>
</organism>
<name>A0A835TXI8_9PASS</name>
<reference evidence="3" key="3">
    <citation type="submission" date="2022-01" db="EMBL/GenBank/DDBJ databases">
        <authorList>
            <person name="Rubenstein D.R."/>
        </authorList>
    </citation>
    <scope>NUCLEOTIDE SEQUENCE</scope>
    <source>
        <strain evidence="3">SS15</strain>
        <tissue evidence="3">Liver</tissue>
    </source>
</reference>
<dbReference type="Proteomes" id="UP000618051">
    <property type="component" value="Unassembled WGS sequence"/>
</dbReference>
<feature type="non-terminal residue" evidence="2">
    <location>
        <position position="281"/>
    </location>
</feature>